<reference evidence="2 3" key="1">
    <citation type="submission" date="2024-09" db="EMBL/GenBank/DDBJ databases">
        <authorList>
            <person name="Sun Q."/>
            <person name="Mori K."/>
        </authorList>
    </citation>
    <scope>NUCLEOTIDE SEQUENCE [LARGE SCALE GENOMIC DNA]</scope>
    <source>
        <strain evidence="2 3">NCAIM B.02537</strain>
    </source>
</reference>
<evidence type="ECO:0008006" key="4">
    <source>
        <dbReference type="Google" id="ProtNLM"/>
    </source>
</evidence>
<dbReference type="RefSeq" id="WP_379479987.1">
    <property type="nucleotide sequence ID" value="NZ_JBHLTL010000001.1"/>
</dbReference>
<comment type="caution">
    <text evidence="2">The sequence shown here is derived from an EMBL/GenBank/DDBJ whole genome shotgun (WGS) entry which is preliminary data.</text>
</comment>
<feature type="transmembrane region" description="Helical" evidence="1">
    <location>
        <begin position="39"/>
        <end position="62"/>
    </location>
</feature>
<name>A0ABV6PFZ9_9SPHN</name>
<keyword evidence="3" id="KW-1185">Reference proteome</keyword>
<evidence type="ECO:0000313" key="2">
    <source>
        <dbReference type="EMBL" id="MFC0588489.1"/>
    </source>
</evidence>
<protein>
    <recommendedName>
        <fullName evidence="4">DUF2892 domain-containing protein</fullName>
    </recommendedName>
</protein>
<proteinExistence type="predicted"/>
<accession>A0ABV6PFZ9</accession>
<organism evidence="2 3">
    <name type="scientific">Novosphingobium aquiterrae</name>
    <dbReference type="NCBI Taxonomy" id="624388"/>
    <lineage>
        <taxon>Bacteria</taxon>
        <taxon>Pseudomonadati</taxon>
        <taxon>Pseudomonadota</taxon>
        <taxon>Alphaproteobacteria</taxon>
        <taxon>Sphingomonadales</taxon>
        <taxon>Sphingomonadaceae</taxon>
        <taxon>Novosphingobium</taxon>
    </lineage>
</organism>
<gene>
    <name evidence="2" type="ORF">ACFFF7_03595</name>
</gene>
<dbReference type="EMBL" id="JBHLTL010000001">
    <property type="protein sequence ID" value="MFC0588489.1"/>
    <property type="molecule type" value="Genomic_DNA"/>
</dbReference>
<dbReference type="Proteomes" id="UP001589943">
    <property type="component" value="Unassembled WGS sequence"/>
</dbReference>
<sequence length="70" mass="7855">MTNPDPARQRFIVLQLMRLSGAFFALLGLLVIARKVDMPVVAGYVFLLVGFVDLFVVPLLLAKRWKSPPQ</sequence>
<keyword evidence="1" id="KW-0472">Membrane</keyword>
<keyword evidence="1" id="KW-1133">Transmembrane helix</keyword>
<keyword evidence="1" id="KW-0812">Transmembrane</keyword>
<feature type="transmembrane region" description="Helical" evidence="1">
    <location>
        <begin position="12"/>
        <end position="33"/>
    </location>
</feature>
<evidence type="ECO:0000256" key="1">
    <source>
        <dbReference type="SAM" id="Phobius"/>
    </source>
</evidence>
<evidence type="ECO:0000313" key="3">
    <source>
        <dbReference type="Proteomes" id="UP001589943"/>
    </source>
</evidence>